<organism evidence="2 3">
    <name type="scientific">Knipowitschia caucasica</name>
    <name type="common">Caucasian dwarf goby</name>
    <name type="synonym">Pomatoschistus caucasicus</name>
    <dbReference type="NCBI Taxonomy" id="637954"/>
    <lineage>
        <taxon>Eukaryota</taxon>
        <taxon>Metazoa</taxon>
        <taxon>Chordata</taxon>
        <taxon>Craniata</taxon>
        <taxon>Vertebrata</taxon>
        <taxon>Euteleostomi</taxon>
        <taxon>Actinopterygii</taxon>
        <taxon>Neopterygii</taxon>
        <taxon>Teleostei</taxon>
        <taxon>Neoteleostei</taxon>
        <taxon>Acanthomorphata</taxon>
        <taxon>Gobiaria</taxon>
        <taxon>Gobiiformes</taxon>
        <taxon>Gobioidei</taxon>
        <taxon>Gobiidae</taxon>
        <taxon>Gobiinae</taxon>
        <taxon>Knipowitschia</taxon>
    </lineage>
</organism>
<dbReference type="AlphaFoldDB" id="A0AAV2K4C7"/>
<evidence type="ECO:0000313" key="2">
    <source>
        <dbReference type="EMBL" id="CAL1584792.1"/>
    </source>
</evidence>
<feature type="compositionally biased region" description="Basic and acidic residues" evidence="1">
    <location>
        <begin position="110"/>
        <end position="124"/>
    </location>
</feature>
<reference evidence="2 3" key="1">
    <citation type="submission" date="2024-04" db="EMBL/GenBank/DDBJ databases">
        <authorList>
            <person name="Waldvogel A.-M."/>
            <person name="Schoenle A."/>
        </authorList>
    </citation>
    <scope>NUCLEOTIDE SEQUENCE [LARGE SCALE GENOMIC DNA]</scope>
</reference>
<feature type="region of interest" description="Disordered" evidence="1">
    <location>
        <begin position="20"/>
        <end position="56"/>
    </location>
</feature>
<dbReference type="Proteomes" id="UP001497482">
    <property type="component" value="Chromosome 16"/>
</dbReference>
<evidence type="ECO:0000256" key="1">
    <source>
        <dbReference type="SAM" id="MobiDB-lite"/>
    </source>
</evidence>
<dbReference type="EMBL" id="OZ035838">
    <property type="protein sequence ID" value="CAL1584792.1"/>
    <property type="molecule type" value="Genomic_DNA"/>
</dbReference>
<gene>
    <name evidence="2" type="ORF">KC01_LOCUS15072</name>
</gene>
<evidence type="ECO:0000313" key="3">
    <source>
        <dbReference type="Proteomes" id="UP001497482"/>
    </source>
</evidence>
<proteinExistence type="predicted"/>
<accession>A0AAV2K4C7</accession>
<feature type="region of interest" description="Disordered" evidence="1">
    <location>
        <begin position="105"/>
        <end position="124"/>
    </location>
</feature>
<protein>
    <submittedName>
        <fullName evidence="2">Uncharacterized protein</fullName>
    </submittedName>
</protein>
<keyword evidence="3" id="KW-1185">Reference proteome</keyword>
<sequence length="124" mass="13038">MPVFTKTTAVVPPCALTLADDGNKASSSRSRSAVQRGPGTQHLELKEQRSELSGPHSSAPLYTLVLAAGVGCLEAAAAEFSTVPSSARLRFYLWVVCRRPGTALSAAARNSEHGSEKAADSRKL</sequence>
<name>A0AAV2K4C7_KNICA</name>